<evidence type="ECO:0000259" key="1">
    <source>
        <dbReference type="Pfam" id="PF20183"/>
    </source>
</evidence>
<proteinExistence type="predicted"/>
<reference evidence="2 3" key="1">
    <citation type="submission" date="2020-01" db="EMBL/GenBank/DDBJ databases">
        <title>Identification and distribution of gene clusters putatively required for synthesis of sphingolipid metabolism inhibitors in phylogenetically diverse species of the filamentous fungus Fusarium.</title>
        <authorList>
            <person name="Kim H.-S."/>
            <person name="Busman M."/>
            <person name="Brown D.W."/>
            <person name="Divon H."/>
            <person name="Uhlig S."/>
            <person name="Proctor R.H."/>
        </authorList>
    </citation>
    <scope>NUCLEOTIDE SEQUENCE [LARGE SCALE GENOMIC DNA]</scope>
    <source>
        <strain evidence="2 3">NRRL 20459</strain>
    </source>
</reference>
<dbReference type="Pfam" id="PF20183">
    <property type="entry name" value="DUF6546"/>
    <property type="match status" value="1"/>
</dbReference>
<dbReference type="AlphaFoldDB" id="A0A8H4PBA1"/>
<evidence type="ECO:0000313" key="2">
    <source>
        <dbReference type="EMBL" id="KAF4464403.1"/>
    </source>
</evidence>
<feature type="domain" description="DUF6546" evidence="1">
    <location>
        <begin position="326"/>
        <end position="405"/>
    </location>
</feature>
<name>A0A8H4PBA1_9HYPO</name>
<organism evidence="2 3">
    <name type="scientific">Fusarium albosuccineum</name>
    <dbReference type="NCBI Taxonomy" id="1237068"/>
    <lineage>
        <taxon>Eukaryota</taxon>
        <taxon>Fungi</taxon>
        <taxon>Dikarya</taxon>
        <taxon>Ascomycota</taxon>
        <taxon>Pezizomycotina</taxon>
        <taxon>Sordariomycetes</taxon>
        <taxon>Hypocreomycetidae</taxon>
        <taxon>Hypocreales</taxon>
        <taxon>Nectriaceae</taxon>
        <taxon>Fusarium</taxon>
        <taxon>Fusarium decemcellulare species complex</taxon>
    </lineage>
</organism>
<protein>
    <recommendedName>
        <fullName evidence="1">DUF6546 domain-containing protein</fullName>
    </recommendedName>
</protein>
<gene>
    <name evidence="2" type="ORF">FALBO_8765</name>
</gene>
<keyword evidence="3" id="KW-1185">Reference proteome</keyword>
<dbReference type="InterPro" id="IPR046676">
    <property type="entry name" value="DUF6546"/>
</dbReference>
<dbReference type="Proteomes" id="UP000554235">
    <property type="component" value="Unassembled WGS sequence"/>
</dbReference>
<comment type="caution">
    <text evidence="2">The sequence shown here is derived from an EMBL/GenBank/DDBJ whole genome shotgun (WGS) entry which is preliminary data.</text>
</comment>
<evidence type="ECO:0000313" key="3">
    <source>
        <dbReference type="Proteomes" id="UP000554235"/>
    </source>
</evidence>
<dbReference type="EMBL" id="JAADYS010001193">
    <property type="protein sequence ID" value="KAF4464403.1"/>
    <property type="molecule type" value="Genomic_DNA"/>
</dbReference>
<sequence>MVTASTGLAISLPSSPRLPKGNYDSAPLPSDLKMSAITVDPPRGRTKDMAFRLNDLPPEVRIIVFELLTNGNSVKPVARRHLTTYRLVCQEWRAHFDKYLFHEVAVYQHELPWLGILGSPQRSFIHHLCLRVEALSAACMACKALGDETIWLTNNQIVKRALCDLFNLLGTWGEECHVVKLEIRIEPHGVLVKRRQRPRSNYHRTAITRLFGDLVSADALLAIPRLHMIRRLVICRQFHNASWPNTLKGIYQALPDLEHVQFEVPLAHNKDRWVARGKGPFQCLLNTVPRGPRHIVFAERNIEGEVRDNLRLPDNINQANPPHDETVESLYACFLKESPDLLETLSEGPVWRNLTKLSINIYRLVLGPNSERAMLITAYVASKMPKLQILELWQRRNDGDLFSRYTQHPLVA</sequence>
<accession>A0A8H4PBA1</accession>
<dbReference type="OrthoDB" id="4688861at2759"/>